<evidence type="ECO:0000259" key="2">
    <source>
        <dbReference type="PROSITE" id="PS51178"/>
    </source>
</evidence>
<dbReference type="RefSeq" id="WP_205357270.1">
    <property type="nucleotide sequence ID" value="NZ_JADKYB010000006.1"/>
</dbReference>
<dbReference type="EMBL" id="JADKYB010000006">
    <property type="protein sequence ID" value="MBM9505394.1"/>
    <property type="molecule type" value="Genomic_DNA"/>
</dbReference>
<protein>
    <submittedName>
        <fullName evidence="3">PASTA domain-containing protein</fullName>
    </submittedName>
</protein>
<evidence type="ECO:0000313" key="3">
    <source>
        <dbReference type="EMBL" id="MBM9505394.1"/>
    </source>
</evidence>
<name>A0ABS2TPY0_9ACTN</name>
<keyword evidence="4" id="KW-1185">Reference proteome</keyword>
<accession>A0ABS2TPY0</accession>
<organism evidence="3 4">
    <name type="scientific">Actinacidiphila acididurans</name>
    <dbReference type="NCBI Taxonomy" id="2784346"/>
    <lineage>
        <taxon>Bacteria</taxon>
        <taxon>Bacillati</taxon>
        <taxon>Actinomycetota</taxon>
        <taxon>Actinomycetes</taxon>
        <taxon>Kitasatosporales</taxon>
        <taxon>Streptomycetaceae</taxon>
        <taxon>Actinacidiphila</taxon>
    </lineage>
</organism>
<dbReference type="PROSITE" id="PS51257">
    <property type="entry name" value="PROKAR_LIPOPROTEIN"/>
    <property type="match status" value="1"/>
</dbReference>
<proteinExistence type="predicted"/>
<dbReference type="PROSITE" id="PS51178">
    <property type="entry name" value="PASTA"/>
    <property type="match status" value="1"/>
</dbReference>
<dbReference type="Proteomes" id="UP000749040">
    <property type="component" value="Unassembled WGS sequence"/>
</dbReference>
<feature type="domain" description="PASTA" evidence="2">
    <location>
        <begin position="38"/>
        <end position="110"/>
    </location>
</feature>
<sequence length="198" mass="20037">MHTRTSLAAVGLIAAGALLTACNPNSTTGAKDTPASATAASKAVPKLTGMGLQTAQDAAQAAGFRDLTSHDSSGRGRHQILDRDWKVCSQTPAAGKAAPADSRIDLGAVKVSETCPAHDVRPPASAGAAMPNLVGQSLNAARRALGPDASITEKDATGSRTILLDTNWRICTQSPAAGAALHGQPVTFSAVKYGEACP</sequence>
<dbReference type="Gene3D" id="3.30.10.20">
    <property type="match status" value="1"/>
</dbReference>
<evidence type="ECO:0000256" key="1">
    <source>
        <dbReference type="SAM" id="SignalP"/>
    </source>
</evidence>
<gene>
    <name evidence="3" type="ORF">ITX44_12715</name>
</gene>
<evidence type="ECO:0000313" key="4">
    <source>
        <dbReference type="Proteomes" id="UP000749040"/>
    </source>
</evidence>
<keyword evidence="1" id="KW-0732">Signal</keyword>
<reference evidence="3 4" key="1">
    <citation type="submission" date="2021-01" db="EMBL/GenBank/DDBJ databases">
        <title>Streptomyces acididurans sp. nov., isolated from a peat swamp forest soil.</title>
        <authorList>
            <person name="Chantavorakit T."/>
            <person name="Duangmal K."/>
        </authorList>
    </citation>
    <scope>NUCLEOTIDE SEQUENCE [LARGE SCALE GENOMIC DNA]</scope>
    <source>
        <strain evidence="3 4">KK5PA1</strain>
    </source>
</reference>
<dbReference type="Pfam" id="PF03793">
    <property type="entry name" value="PASTA"/>
    <property type="match status" value="1"/>
</dbReference>
<feature type="chain" id="PRO_5045558732" evidence="1">
    <location>
        <begin position="21"/>
        <end position="198"/>
    </location>
</feature>
<dbReference type="InterPro" id="IPR005543">
    <property type="entry name" value="PASTA_dom"/>
</dbReference>
<comment type="caution">
    <text evidence="3">The sequence shown here is derived from an EMBL/GenBank/DDBJ whole genome shotgun (WGS) entry which is preliminary data.</text>
</comment>
<feature type="signal peptide" evidence="1">
    <location>
        <begin position="1"/>
        <end position="20"/>
    </location>
</feature>